<dbReference type="RefSeq" id="WP_158206170.1">
    <property type="nucleotide sequence ID" value="NZ_WSZK01000036.1"/>
</dbReference>
<organism evidence="2 3">
    <name type="scientific">Halomarina oriensis</name>
    <dbReference type="NCBI Taxonomy" id="671145"/>
    <lineage>
        <taxon>Archaea</taxon>
        <taxon>Methanobacteriati</taxon>
        <taxon>Methanobacteriota</taxon>
        <taxon>Stenosarchaea group</taxon>
        <taxon>Halobacteria</taxon>
        <taxon>Halobacteriales</taxon>
        <taxon>Natronomonadaceae</taxon>
        <taxon>Halomarina</taxon>
    </lineage>
</organism>
<dbReference type="SUPFAM" id="SSF52540">
    <property type="entry name" value="P-loop containing nucleoside triphosphate hydrolases"/>
    <property type="match status" value="1"/>
</dbReference>
<dbReference type="Proteomes" id="UP000451471">
    <property type="component" value="Unassembled WGS sequence"/>
</dbReference>
<dbReference type="CDD" id="cd02042">
    <property type="entry name" value="ParAB_family"/>
    <property type="match status" value="1"/>
</dbReference>
<dbReference type="PANTHER" id="PTHR13696">
    <property type="entry name" value="P-LOOP CONTAINING NUCLEOSIDE TRIPHOSPHATE HYDROLASE"/>
    <property type="match status" value="1"/>
</dbReference>
<dbReference type="InterPro" id="IPR025669">
    <property type="entry name" value="AAA_dom"/>
</dbReference>
<reference evidence="2 3" key="1">
    <citation type="submission" date="2019-12" db="EMBL/GenBank/DDBJ databases">
        <title>Halocatena pleomorpha gen. nov. sp. nov., an extremely halophilic archaeon of family Halobacteriaceae isolated from saltpan soil.</title>
        <authorList>
            <person name="Pal Y."/>
            <person name="Verma A."/>
            <person name="Krishnamurthi S."/>
            <person name="Kumar P."/>
        </authorList>
    </citation>
    <scope>NUCLEOTIDE SEQUENCE [LARGE SCALE GENOMIC DNA]</scope>
    <source>
        <strain evidence="2 3">JCM 16495</strain>
    </source>
</reference>
<gene>
    <name evidence="2" type="ORF">GQS65_18840</name>
</gene>
<keyword evidence="3" id="KW-1185">Reference proteome</keyword>
<dbReference type="EMBL" id="WSZK01000036">
    <property type="protein sequence ID" value="MWG36517.1"/>
    <property type="molecule type" value="Genomic_DNA"/>
</dbReference>
<feature type="domain" description="AAA" evidence="1">
    <location>
        <begin position="1"/>
        <end position="171"/>
    </location>
</feature>
<dbReference type="OrthoDB" id="36110at2157"/>
<evidence type="ECO:0000313" key="2">
    <source>
        <dbReference type="EMBL" id="MWG36517.1"/>
    </source>
</evidence>
<comment type="caution">
    <text evidence="2">The sequence shown here is derived from an EMBL/GenBank/DDBJ whole genome shotgun (WGS) entry which is preliminary data.</text>
</comment>
<proteinExistence type="predicted"/>
<evidence type="ECO:0000313" key="3">
    <source>
        <dbReference type="Proteomes" id="UP000451471"/>
    </source>
</evidence>
<dbReference type="InterPro" id="IPR027417">
    <property type="entry name" value="P-loop_NTPase"/>
</dbReference>
<sequence length="255" mass="27574">MQTIALAGQKGGIGKTTVAINIAGALNERGVDVLLVDLDPQGNATEGLGHNEAYTADGSTLFDVLVDGTPLDDVLVEHDELTLAPAHIDMLVVEKELTLAKRAYERVERALEDHAETARHDVAILDCPPSLGILSDSALLAADDLVIPALAESTSKRAIELLFDYQIDDIEEQYGRVAETRAVVANRIDTDGEAEAMVEWLHDAFEPAVPVFEIRKRVAIKRAWSAGGSIFAKEPECDMTGVFDRLATEVCEVAR</sequence>
<dbReference type="InterPro" id="IPR050678">
    <property type="entry name" value="DNA_Partitioning_ATPase"/>
</dbReference>
<evidence type="ECO:0000259" key="1">
    <source>
        <dbReference type="Pfam" id="PF13614"/>
    </source>
</evidence>
<dbReference type="PANTHER" id="PTHR13696:SF99">
    <property type="entry name" value="COBYRINIC ACID AC-DIAMIDE SYNTHASE"/>
    <property type="match status" value="1"/>
</dbReference>
<name>A0A6B0GT31_9EURY</name>
<dbReference type="Pfam" id="PF13614">
    <property type="entry name" value="AAA_31"/>
    <property type="match status" value="1"/>
</dbReference>
<protein>
    <submittedName>
        <fullName evidence="2">AAA family ATPase</fullName>
    </submittedName>
</protein>
<dbReference type="Gene3D" id="3.40.50.300">
    <property type="entry name" value="P-loop containing nucleotide triphosphate hydrolases"/>
    <property type="match status" value="1"/>
</dbReference>
<accession>A0A6B0GT31</accession>
<dbReference type="AlphaFoldDB" id="A0A6B0GT31"/>